<accession>A0AAN6Q1Z2</accession>
<dbReference type="EMBL" id="MU863642">
    <property type="protein sequence ID" value="KAK4100235.1"/>
    <property type="molecule type" value="Genomic_DNA"/>
</dbReference>
<comment type="caution">
    <text evidence="2">The sequence shown here is derived from an EMBL/GenBank/DDBJ whole genome shotgun (WGS) entry which is preliminary data.</text>
</comment>
<feature type="compositionally biased region" description="Polar residues" evidence="1">
    <location>
        <begin position="76"/>
        <end position="88"/>
    </location>
</feature>
<reference evidence="2" key="1">
    <citation type="journal article" date="2023" name="Mol. Phylogenet. Evol.">
        <title>Genome-scale phylogeny and comparative genomics of the fungal order Sordariales.</title>
        <authorList>
            <person name="Hensen N."/>
            <person name="Bonometti L."/>
            <person name="Westerberg I."/>
            <person name="Brannstrom I.O."/>
            <person name="Guillou S."/>
            <person name="Cros-Aarteil S."/>
            <person name="Calhoun S."/>
            <person name="Haridas S."/>
            <person name="Kuo A."/>
            <person name="Mondo S."/>
            <person name="Pangilinan J."/>
            <person name="Riley R."/>
            <person name="LaButti K."/>
            <person name="Andreopoulos B."/>
            <person name="Lipzen A."/>
            <person name="Chen C."/>
            <person name="Yan M."/>
            <person name="Daum C."/>
            <person name="Ng V."/>
            <person name="Clum A."/>
            <person name="Steindorff A."/>
            <person name="Ohm R.A."/>
            <person name="Martin F."/>
            <person name="Silar P."/>
            <person name="Natvig D.O."/>
            <person name="Lalanne C."/>
            <person name="Gautier V."/>
            <person name="Ament-Velasquez S.L."/>
            <person name="Kruys A."/>
            <person name="Hutchinson M.I."/>
            <person name="Powell A.J."/>
            <person name="Barry K."/>
            <person name="Miller A.N."/>
            <person name="Grigoriev I.V."/>
            <person name="Debuchy R."/>
            <person name="Gladieux P."/>
            <person name="Hiltunen Thoren M."/>
            <person name="Johannesson H."/>
        </authorList>
    </citation>
    <scope>NUCLEOTIDE SEQUENCE</scope>
    <source>
        <strain evidence="2">CBS 757.83</strain>
    </source>
</reference>
<proteinExistence type="predicted"/>
<dbReference type="Proteomes" id="UP001305647">
    <property type="component" value="Unassembled WGS sequence"/>
</dbReference>
<evidence type="ECO:0000313" key="2">
    <source>
        <dbReference type="EMBL" id="KAK4100235.1"/>
    </source>
</evidence>
<gene>
    <name evidence="2" type="ORF">N658DRAFT_104673</name>
</gene>
<organism evidence="2 3">
    <name type="scientific">Parathielavia hyrcaniae</name>
    <dbReference type="NCBI Taxonomy" id="113614"/>
    <lineage>
        <taxon>Eukaryota</taxon>
        <taxon>Fungi</taxon>
        <taxon>Dikarya</taxon>
        <taxon>Ascomycota</taxon>
        <taxon>Pezizomycotina</taxon>
        <taxon>Sordariomycetes</taxon>
        <taxon>Sordariomycetidae</taxon>
        <taxon>Sordariales</taxon>
        <taxon>Chaetomiaceae</taxon>
        <taxon>Parathielavia</taxon>
    </lineage>
</organism>
<protein>
    <submittedName>
        <fullName evidence="2">Uncharacterized protein</fullName>
    </submittedName>
</protein>
<evidence type="ECO:0000256" key="1">
    <source>
        <dbReference type="SAM" id="MobiDB-lite"/>
    </source>
</evidence>
<dbReference type="AlphaFoldDB" id="A0AAN6Q1Z2"/>
<keyword evidence="3" id="KW-1185">Reference proteome</keyword>
<name>A0AAN6Q1Z2_9PEZI</name>
<reference evidence="2" key="2">
    <citation type="submission" date="2023-05" db="EMBL/GenBank/DDBJ databases">
        <authorList>
            <consortium name="Lawrence Berkeley National Laboratory"/>
            <person name="Steindorff A."/>
            <person name="Hensen N."/>
            <person name="Bonometti L."/>
            <person name="Westerberg I."/>
            <person name="Brannstrom I.O."/>
            <person name="Guillou S."/>
            <person name="Cros-Aarteil S."/>
            <person name="Calhoun S."/>
            <person name="Haridas S."/>
            <person name="Kuo A."/>
            <person name="Mondo S."/>
            <person name="Pangilinan J."/>
            <person name="Riley R."/>
            <person name="Labutti K."/>
            <person name="Andreopoulos B."/>
            <person name="Lipzen A."/>
            <person name="Chen C."/>
            <person name="Yanf M."/>
            <person name="Daum C."/>
            <person name="Ng V."/>
            <person name="Clum A."/>
            <person name="Ohm R."/>
            <person name="Martin F."/>
            <person name="Silar P."/>
            <person name="Natvig D."/>
            <person name="Lalanne C."/>
            <person name="Gautier V."/>
            <person name="Ament-Velasquez S.L."/>
            <person name="Kruys A."/>
            <person name="Hutchinson M.I."/>
            <person name="Powell A.J."/>
            <person name="Barry K."/>
            <person name="Miller A.N."/>
            <person name="Grigoriev I.V."/>
            <person name="Debuchy R."/>
            <person name="Gladieux P."/>
            <person name="Thoren M.H."/>
            <person name="Johannesson H."/>
        </authorList>
    </citation>
    <scope>NUCLEOTIDE SEQUENCE</scope>
    <source>
        <strain evidence="2">CBS 757.83</strain>
    </source>
</reference>
<feature type="region of interest" description="Disordered" evidence="1">
    <location>
        <begin position="68"/>
        <end position="88"/>
    </location>
</feature>
<evidence type="ECO:0000313" key="3">
    <source>
        <dbReference type="Proteomes" id="UP001305647"/>
    </source>
</evidence>
<sequence length="88" mass="10129">MISPCRKPYNHQQPYQKKLLKPEWEGEPLQSQGTFTSQTKLSHLIASTPTLSQKYSHRITVKLGKRQTTGRRLNNKVRVSQQPVTPES</sequence>